<dbReference type="AlphaFoldDB" id="A0A3B0C9H1"/>
<evidence type="ECO:0008006" key="3">
    <source>
        <dbReference type="Google" id="ProtNLM"/>
    </source>
</evidence>
<dbReference type="OrthoDB" id="1439804at2"/>
<organism evidence="1 2">
    <name type="scientific">Ulvibacterium marinum</name>
    <dbReference type="NCBI Taxonomy" id="2419782"/>
    <lineage>
        <taxon>Bacteria</taxon>
        <taxon>Pseudomonadati</taxon>
        <taxon>Bacteroidota</taxon>
        <taxon>Flavobacteriia</taxon>
        <taxon>Flavobacteriales</taxon>
        <taxon>Flavobacteriaceae</taxon>
        <taxon>Ulvibacterium</taxon>
    </lineage>
</organism>
<dbReference type="Proteomes" id="UP000276603">
    <property type="component" value="Unassembled WGS sequence"/>
</dbReference>
<reference evidence="1 2" key="1">
    <citation type="submission" date="2018-10" db="EMBL/GenBank/DDBJ databases">
        <title>Ulvibacterium marinum gen. nov., sp. nov., a novel marine bacterium of the family Flavobacteriaceae, isolated from a culture of the green alga Ulva prolifera.</title>
        <authorList>
            <person name="Zhang Z."/>
        </authorList>
    </citation>
    <scope>NUCLEOTIDE SEQUENCE [LARGE SCALE GENOMIC DNA]</scope>
    <source>
        <strain evidence="1 2">CCMM003</strain>
    </source>
</reference>
<evidence type="ECO:0000313" key="1">
    <source>
        <dbReference type="EMBL" id="RKN83045.1"/>
    </source>
</evidence>
<keyword evidence="2" id="KW-1185">Reference proteome</keyword>
<name>A0A3B0C9H1_9FLAO</name>
<gene>
    <name evidence="1" type="ORF">D7Z94_04180</name>
</gene>
<dbReference type="InterPro" id="IPR011008">
    <property type="entry name" value="Dimeric_a/b-barrel"/>
</dbReference>
<dbReference type="EMBL" id="RBCJ01000001">
    <property type="protein sequence ID" value="RKN83045.1"/>
    <property type="molecule type" value="Genomic_DNA"/>
</dbReference>
<dbReference type="SUPFAM" id="SSF54909">
    <property type="entry name" value="Dimeric alpha+beta barrel"/>
    <property type="match status" value="1"/>
</dbReference>
<comment type="caution">
    <text evidence="1">The sequence shown here is derived from an EMBL/GenBank/DDBJ whole genome shotgun (WGS) entry which is preliminary data.</text>
</comment>
<protein>
    <recommendedName>
        <fullName evidence="3">YCII-related domain-containing protein</fullName>
    </recommendedName>
</protein>
<evidence type="ECO:0000313" key="2">
    <source>
        <dbReference type="Proteomes" id="UP000276603"/>
    </source>
</evidence>
<accession>A0A3B0C9H1</accession>
<sequence>MKKALIFLSLLVFPFLNYSQEKEDNYFVALYTLGDSWDSSKSPGEQTYFKEHSSHLSKLRSDSIIVIGARYSDTGMLILKSKNLAEAKSLLLEDIAVKNNLFRVEIHPFQPFYKGTLE</sequence>
<dbReference type="RefSeq" id="WP_120710252.1">
    <property type="nucleotide sequence ID" value="NZ_RBCJ01000001.1"/>
</dbReference>
<proteinExistence type="predicted"/>